<dbReference type="PANTHER" id="PTHR10642">
    <property type="entry name" value="RIBONUCLEASE H1"/>
    <property type="match status" value="1"/>
</dbReference>
<accession>A0A315VNX7</accession>
<keyword evidence="18" id="KW-1185">Reference proteome</keyword>
<sequence>AQHDSLLVPLMIRFWTPVRTVLKRFCSASDMPNPKGKFFYAVRKGVKPGVYKSWEECKIQVDKFPAASFKKFGSERDAWAFFRGEDPSVVPDHSTGEPVQTGAWPGEADVSLLPRRGPEPVECIPLGTKRPRPEEGAELQPKRAKTSDSSLAGSSDGFNYMGDAVVVYTDGCCSANGRDQARAGIGVYWGQNHPLNVAERLQGRQTNQRAEIQAACRALELARQNHIQKLVLYTDSKFTINGVTSWVKTWKLNGWRLKSGGPITNKEDFMKLDRLNSELDVVWMHVPGHAGFTGNEMADRLSREGAAKQPLASRHDPASGGTCCGVKGQRFSGSLALQLEGTKAVESELCFAPEHSEKINFAHWVRGTGPEFCRTFCLICIARRDEGPLCGSE</sequence>
<comment type="caution">
    <text evidence="17">The sequence shown here is derived from an EMBL/GenBank/DDBJ whole genome shotgun (WGS) entry which is preliminary data.</text>
</comment>
<evidence type="ECO:0000256" key="5">
    <source>
        <dbReference type="ARBA" id="ARBA00011245"/>
    </source>
</evidence>
<evidence type="ECO:0000256" key="13">
    <source>
        <dbReference type="ARBA" id="ARBA00059147"/>
    </source>
</evidence>
<evidence type="ECO:0000256" key="1">
    <source>
        <dbReference type="ARBA" id="ARBA00000077"/>
    </source>
</evidence>
<dbReference type="GO" id="GO:0004523">
    <property type="term" value="F:RNA-DNA hybrid ribonuclease activity"/>
    <property type="evidence" value="ECO:0007669"/>
    <property type="project" value="UniProtKB-EC"/>
</dbReference>
<gene>
    <name evidence="17" type="ORF">CCH79_00020727</name>
</gene>
<dbReference type="InterPro" id="IPR037056">
    <property type="entry name" value="RNase_H1_N_sf"/>
</dbReference>
<dbReference type="EMBL" id="NHOQ01001485">
    <property type="protein sequence ID" value="PWA24140.1"/>
    <property type="molecule type" value="Genomic_DNA"/>
</dbReference>
<comment type="subcellular location">
    <subcellularLocation>
        <location evidence="3">Cytoplasm</location>
    </subcellularLocation>
</comment>
<evidence type="ECO:0000256" key="9">
    <source>
        <dbReference type="ARBA" id="ARBA00022723"/>
    </source>
</evidence>
<organism evidence="17 18">
    <name type="scientific">Gambusia affinis</name>
    <name type="common">Western mosquitofish</name>
    <name type="synonym">Heterandria affinis</name>
    <dbReference type="NCBI Taxonomy" id="33528"/>
    <lineage>
        <taxon>Eukaryota</taxon>
        <taxon>Metazoa</taxon>
        <taxon>Chordata</taxon>
        <taxon>Craniata</taxon>
        <taxon>Vertebrata</taxon>
        <taxon>Euteleostomi</taxon>
        <taxon>Actinopterygii</taxon>
        <taxon>Neopterygii</taxon>
        <taxon>Teleostei</taxon>
        <taxon>Neoteleostei</taxon>
        <taxon>Acanthomorphata</taxon>
        <taxon>Ovalentaria</taxon>
        <taxon>Atherinomorphae</taxon>
        <taxon>Cyprinodontiformes</taxon>
        <taxon>Poeciliidae</taxon>
        <taxon>Poeciliinae</taxon>
        <taxon>Gambusia</taxon>
    </lineage>
</organism>
<feature type="non-terminal residue" evidence="17">
    <location>
        <position position="1"/>
    </location>
</feature>
<evidence type="ECO:0000259" key="16">
    <source>
        <dbReference type="PROSITE" id="PS50879"/>
    </source>
</evidence>
<evidence type="ECO:0000256" key="12">
    <source>
        <dbReference type="ARBA" id="ARBA00022842"/>
    </source>
</evidence>
<dbReference type="PROSITE" id="PS50879">
    <property type="entry name" value="RNASE_H_1"/>
    <property type="match status" value="1"/>
</dbReference>
<dbReference type="InterPro" id="IPR002156">
    <property type="entry name" value="RNaseH_domain"/>
</dbReference>
<evidence type="ECO:0000313" key="17">
    <source>
        <dbReference type="EMBL" id="PWA24140.1"/>
    </source>
</evidence>
<dbReference type="Proteomes" id="UP000250572">
    <property type="component" value="Unassembled WGS sequence"/>
</dbReference>
<dbReference type="PANTHER" id="PTHR10642:SF26">
    <property type="entry name" value="RIBONUCLEASE H1"/>
    <property type="match status" value="1"/>
</dbReference>
<dbReference type="InterPro" id="IPR011320">
    <property type="entry name" value="RNase_H1_N"/>
</dbReference>
<dbReference type="STRING" id="33528.ENSGAFP00000002585"/>
<dbReference type="InterPro" id="IPR009027">
    <property type="entry name" value="Ribosomal_bL9/RNase_H1_N"/>
</dbReference>
<evidence type="ECO:0000256" key="11">
    <source>
        <dbReference type="ARBA" id="ARBA00022801"/>
    </source>
</evidence>
<reference evidence="17 18" key="1">
    <citation type="journal article" date="2018" name="G3 (Bethesda)">
        <title>A High-Quality Reference Genome for the Invasive Mosquitofish Gambusia affinis Using a Chicago Library.</title>
        <authorList>
            <person name="Hoffberg S.L."/>
            <person name="Troendle N.J."/>
            <person name="Glenn T.C."/>
            <person name="Mahmud O."/>
            <person name="Louha S."/>
            <person name="Chalopin D."/>
            <person name="Bennetzen J.L."/>
            <person name="Mauricio R."/>
        </authorList>
    </citation>
    <scope>NUCLEOTIDE SEQUENCE [LARGE SCALE GENOMIC DNA]</scope>
    <source>
        <strain evidence="17">NE01/NJP1002.9</strain>
        <tissue evidence="17">Muscle</tissue>
    </source>
</reference>
<feature type="region of interest" description="Disordered" evidence="15">
    <location>
        <begin position="90"/>
        <end position="153"/>
    </location>
</feature>
<evidence type="ECO:0000256" key="2">
    <source>
        <dbReference type="ARBA" id="ARBA00001946"/>
    </source>
</evidence>
<comment type="catalytic activity">
    <reaction evidence="1">
        <text>Endonucleolytic cleavage to 5'-phosphomonoester.</text>
        <dbReference type="EC" id="3.1.26.4"/>
    </reaction>
</comment>
<dbReference type="Gene3D" id="3.30.420.10">
    <property type="entry name" value="Ribonuclease H-like superfamily/Ribonuclease H"/>
    <property type="match status" value="1"/>
</dbReference>
<evidence type="ECO:0000256" key="15">
    <source>
        <dbReference type="SAM" id="MobiDB-lite"/>
    </source>
</evidence>
<protein>
    <recommendedName>
        <fullName evidence="14">Ribonuclease H1</fullName>
        <ecNumber evidence="6">3.1.26.4</ecNumber>
    </recommendedName>
</protein>
<dbReference type="GO" id="GO:0043137">
    <property type="term" value="P:DNA replication, removal of RNA primer"/>
    <property type="evidence" value="ECO:0007669"/>
    <property type="project" value="TreeGrafter"/>
</dbReference>
<evidence type="ECO:0000256" key="6">
    <source>
        <dbReference type="ARBA" id="ARBA00012180"/>
    </source>
</evidence>
<keyword evidence="10" id="KW-0255">Endonuclease</keyword>
<comment type="function">
    <text evidence="13">Endonuclease that specifically degrades the RNA of RNA-DNA hybrids. Plays a role in RNA polymerase II (RNAp II) transcription termination by degrading R-loop RNA-DNA hybrid formation at G-rich pause sites located downstream of the poly(A) site and behind the elongating RNAp II.</text>
</comment>
<evidence type="ECO:0000256" key="4">
    <source>
        <dbReference type="ARBA" id="ARBA00005300"/>
    </source>
</evidence>
<dbReference type="CDD" id="cd09280">
    <property type="entry name" value="RNase_HI_eukaryote_like"/>
    <property type="match status" value="1"/>
</dbReference>
<dbReference type="InterPro" id="IPR012337">
    <property type="entry name" value="RNaseH-like_sf"/>
</dbReference>
<dbReference type="EC" id="3.1.26.4" evidence="6"/>
<dbReference type="Gene3D" id="3.40.970.10">
    <property type="entry name" value="Ribonuclease H1, N-terminal domain"/>
    <property type="match status" value="1"/>
</dbReference>
<evidence type="ECO:0000256" key="14">
    <source>
        <dbReference type="ARBA" id="ARBA00068459"/>
    </source>
</evidence>
<dbReference type="GO" id="GO:0003676">
    <property type="term" value="F:nucleic acid binding"/>
    <property type="evidence" value="ECO:0007669"/>
    <property type="project" value="InterPro"/>
</dbReference>
<keyword evidence="8" id="KW-0540">Nuclease</keyword>
<dbReference type="GO" id="GO:0005739">
    <property type="term" value="C:mitochondrion"/>
    <property type="evidence" value="ECO:0007669"/>
    <property type="project" value="UniProtKB-ARBA"/>
</dbReference>
<evidence type="ECO:0000256" key="7">
    <source>
        <dbReference type="ARBA" id="ARBA00022490"/>
    </source>
</evidence>
<dbReference type="FunFam" id="3.30.420.10:FF:000049">
    <property type="entry name" value="Ribonuclease H1"/>
    <property type="match status" value="1"/>
</dbReference>
<comment type="similarity">
    <text evidence="4">Belongs to the RNase H family.</text>
</comment>
<dbReference type="FunFam" id="3.40.970.10:FF:000001">
    <property type="entry name" value="Ribonuclease H1"/>
    <property type="match status" value="1"/>
</dbReference>
<name>A0A315VNX7_GAMAF</name>
<dbReference type="Pfam" id="PF01693">
    <property type="entry name" value="Cauli_VI"/>
    <property type="match status" value="1"/>
</dbReference>
<dbReference type="AlphaFoldDB" id="A0A315VNX7"/>
<dbReference type="InterPro" id="IPR036397">
    <property type="entry name" value="RNaseH_sf"/>
</dbReference>
<feature type="domain" description="RNase H type-1" evidence="16">
    <location>
        <begin position="161"/>
        <end position="307"/>
    </location>
</feature>
<keyword evidence="11" id="KW-0378">Hydrolase</keyword>
<dbReference type="SUPFAM" id="SSF55658">
    <property type="entry name" value="L9 N-domain-like"/>
    <property type="match status" value="1"/>
</dbReference>
<comment type="cofactor">
    <cofactor evidence="2">
        <name>Mg(2+)</name>
        <dbReference type="ChEBI" id="CHEBI:18420"/>
    </cofactor>
</comment>
<evidence type="ECO:0000313" key="18">
    <source>
        <dbReference type="Proteomes" id="UP000250572"/>
    </source>
</evidence>
<evidence type="ECO:0000256" key="10">
    <source>
        <dbReference type="ARBA" id="ARBA00022759"/>
    </source>
</evidence>
<keyword evidence="7" id="KW-0963">Cytoplasm</keyword>
<keyword evidence="12" id="KW-0460">Magnesium</keyword>
<comment type="subunit">
    <text evidence="5">Monomer.</text>
</comment>
<proteinExistence type="inferred from homology"/>
<evidence type="ECO:0000256" key="8">
    <source>
        <dbReference type="ARBA" id="ARBA00022722"/>
    </source>
</evidence>
<dbReference type="SUPFAM" id="SSF53098">
    <property type="entry name" value="Ribonuclease H-like"/>
    <property type="match status" value="1"/>
</dbReference>
<dbReference type="GO" id="GO:0046872">
    <property type="term" value="F:metal ion binding"/>
    <property type="evidence" value="ECO:0007669"/>
    <property type="project" value="UniProtKB-KW"/>
</dbReference>
<evidence type="ECO:0000256" key="3">
    <source>
        <dbReference type="ARBA" id="ARBA00004496"/>
    </source>
</evidence>
<dbReference type="InterPro" id="IPR050092">
    <property type="entry name" value="RNase_H"/>
</dbReference>
<keyword evidence="9" id="KW-0479">Metal-binding</keyword>
<dbReference type="Pfam" id="PF00075">
    <property type="entry name" value="RNase_H"/>
    <property type="match status" value="1"/>
</dbReference>